<gene>
    <name evidence="1" type="ORF">C7B77_26700</name>
</gene>
<dbReference type="AlphaFoldDB" id="A0A2T1FBZ7"/>
<dbReference type="Proteomes" id="UP000238937">
    <property type="component" value="Unassembled WGS sequence"/>
</dbReference>
<dbReference type="OrthoDB" id="573982at2"/>
<protein>
    <recommendedName>
        <fullName evidence="3">DUF5678 domain-containing protein</fullName>
    </recommendedName>
</protein>
<evidence type="ECO:0000313" key="1">
    <source>
        <dbReference type="EMBL" id="PSB42474.1"/>
    </source>
</evidence>
<proteinExistence type="predicted"/>
<keyword evidence="2" id="KW-1185">Reference proteome</keyword>
<evidence type="ECO:0000313" key="2">
    <source>
        <dbReference type="Proteomes" id="UP000238937"/>
    </source>
</evidence>
<evidence type="ECO:0008006" key="3">
    <source>
        <dbReference type="Google" id="ProtNLM"/>
    </source>
</evidence>
<sequence length="92" mass="10937">MNTNRHLAASRLEYIERQKNLYQSMKSELVDRYLGEFIAFEDGRVLDHDLNERDLVERVYQTYGYRDLLIKQVWLEEPHLSVAGVFSSIKSE</sequence>
<accession>A0A2T1FBZ7</accession>
<dbReference type="EMBL" id="PVWO01000584">
    <property type="protein sequence ID" value="PSB42474.1"/>
    <property type="molecule type" value="Genomic_DNA"/>
</dbReference>
<name>A0A2T1FBZ7_9CYAN</name>
<dbReference type="RefSeq" id="WP_106312159.1">
    <property type="nucleotide sequence ID" value="NZ_PVWO01000584.1"/>
</dbReference>
<organism evidence="1 2">
    <name type="scientific">Chamaesiphon polymorphus CCALA 037</name>
    <dbReference type="NCBI Taxonomy" id="2107692"/>
    <lineage>
        <taxon>Bacteria</taxon>
        <taxon>Bacillati</taxon>
        <taxon>Cyanobacteriota</taxon>
        <taxon>Cyanophyceae</taxon>
        <taxon>Gomontiellales</taxon>
        <taxon>Chamaesiphonaceae</taxon>
        <taxon>Chamaesiphon</taxon>
    </lineage>
</organism>
<reference evidence="1 2" key="1">
    <citation type="submission" date="2018-03" db="EMBL/GenBank/DDBJ databases">
        <title>The ancient ancestry and fast evolution of plastids.</title>
        <authorList>
            <person name="Moore K.R."/>
            <person name="Magnabosco C."/>
            <person name="Momper L."/>
            <person name="Gold D.A."/>
            <person name="Bosak T."/>
            <person name="Fournier G.P."/>
        </authorList>
    </citation>
    <scope>NUCLEOTIDE SEQUENCE [LARGE SCALE GENOMIC DNA]</scope>
    <source>
        <strain evidence="1 2">CCALA 037</strain>
    </source>
</reference>
<comment type="caution">
    <text evidence="1">The sequence shown here is derived from an EMBL/GenBank/DDBJ whole genome shotgun (WGS) entry which is preliminary data.</text>
</comment>